<feature type="region of interest" description="Disordered" evidence="1">
    <location>
        <begin position="187"/>
        <end position="207"/>
    </location>
</feature>
<evidence type="ECO:0000256" key="1">
    <source>
        <dbReference type="SAM" id="MobiDB-lite"/>
    </source>
</evidence>
<reference evidence="2 3" key="1">
    <citation type="journal article" date="2016" name="Nat. Commun.">
        <title>Thousands of microbial genomes shed light on interconnected biogeochemical processes in an aquifer system.</title>
        <authorList>
            <person name="Anantharaman K."/>
            <person name="Brown C.T."/>
            <person name="Hug L.A."/>
            <person name="Sharon I."/>
            <person name="Castelle C.J."/>
            <person name="Probst A.J."/>
            <person name="Thomas B.C."/>
            <person name="Singh A."/>
            <person name="Wilkins M.J."/>
            <person name="Karaoz U."/>
            <person name="Brodie E.L."/>
            <person name="Williams K.H."/>
            <person name="Hubbard S.S."/>
            <person name="Banfield J.F."/>
        </authorList>
    </citation>
    <scope>NUCLEOTIDE SEQUENCE [LARGE SCALE GENOMIC DNA]</scope>
</reference>
<feature type="compositionally biased region" description="Acidic residues" evidence="1">
    <location>
        <begin position="191"/>
        <end position="202"/>
    </location>
</feature>
<organism evidence="2 3">
    <name type="scientific">Candidatus Lambdaproteobacteria bacterium RIFOXYD2_FULL_50_16</name>
    <dbReference type="NCBI Taxonomy" id="1817772"/>
    <lineage>
        <taxon>Bacteria</taxon>
        <taxon>Pseudomonadati</taxon>
        <taxon>Pseudomonadota</taxon>
        <taxon>Candidatus Lambdaproteobacteria</taxon>
    </lineage>
</organism>
<sequence>MAKKKKQPKQNIKKRQTQKAQKRKQVKAKLASKQPAQKKMSMSKVKKNLKLLPALIFEPELSVLAFSPAQLKAGESAGEKTPDRIDQVADAAFLEVFVTALKAMDHRFHLERDANKNMMTQAMLYFMAQDKSPACLNQLIVSLYFNGLHKAQTGQDLEFAELNQILKNYDQEYESYLEEKSKDLSVLGQEAADEAGEEEDDSSFTPEGAFGELLADLDEWAAESELSSEQQEQLLVDLTLLLDDYASEKGWSELAELTPARVKNFRDGWFVRQMSPTDQDKTLMDHSLSTFFGSPLAMERLGSKNCVDILSQLG</sequence>
<gene>
    <name evidence="2" type="ORF">A2527_06725</name>
</gene>
<name>A0A1F6GBP7_9PROT</name>
<dbReference type="EMBL" id="MFNE01000021">
    <property type="protein sequence ID" value="OGG95519.1"/>
    <property type="molecule type" value="Genomic_DNA"/>
</dbReference>
<accession>A0A1F6GBP7</accession>
<feature type="compositionally biased region" description="Basic residues" evidence="1">
    <location>
        <begin position="1"/>
        <end position="27"/>
    </location>
</feature>
<proteinExistence type="predicted"/>
<comment type="caution">
    <text evidence="2">The sequence shown here is derived from an EMBL/GenBank/DDBJ whole genome shotgun (WGS) entry which is preliminary data.</text>
</comment>
<feature type="region of interest" description="Disordered" evidence="1">
    <location>
        <begin position="1"/>
        <end position="42"/>
    </location>
</feature>
<dbReference type="AlphaFoldDB" id="A0A1F6GBP7"/>
<evidence type="ECO:0000313" key="3">
    <source>
        <dbReference type="Proteomes" id="UP000178449"/>
    </source>
</evidence>
<protein>
    <submittedName>
        <fullName evidence="2">Uncharacterized protein</fullName>
    </submittedName>
</protein>
<evidence type="ECO:0000313" key="2">
    <source>
        <dbReference type="EMBL" id="OGG95519.1"/>
    </source>
</evidence>
<dbReference type="STRING" id="1817772.A2527_06725"/>
<dbReference type="Proteomes" id="UP000178449">
    <property type="component" value="Unassembled WGS sequence"/>
</dbReference>